<name>A0A4T0FSA6_9BASI</name>
<comment type="caution">
    <text evidence="6">The sequence shown here is derived from an EMBL/GenBank/DDBJ whole genome shotgun (WGS) entry which is preliminary data.</text>
</comment>
<proteinExistence type="predicted"/>
<evidence type="ECO:0000313" key="7">
    <source>
        <dbReference type="Proteomes" id="UP000310189"/>
    </source>
</evidence>
<keyword evidence="4" id="KW-0175">Coiled coil</keyword>
<dbReference type="InterPro" id="IPR001841">
    <property type="entry name" value="Znf_RING"/>
</dbReference>
<keyword evidence="3" id="KW-0479">Metal-binding</keyword>
<dbReference type="GO" id="GO:0061630">
    <property type="term" value="F:ubiquitin protein ligase activity"/>
    <property type="evidence" value="ECO:0007669"/>
    <property type="project" value="InterPro"/>
</dbReference>
<dbReference type="InterPro" id="IPR016818">
    <property type="entry name" value="NOSIP"/>
</dbReference>
<evidence type="ECO:0000259" key="5">
    <source>
        <dbReference type="PROSITE" id="PS50089"/>
    </source>
</evidence>
<dbReference type="SUPFAM" id="SSF57850">
    <property type="entry name" value="RING/U-box"/>
    <property type="match status" value="2"/>
</dbReference>
<keyword evidence="3" id="KW-0863">Zinc-finger</keyword>
<dbReference type="PANTHER" id="PTHR13063">
    <property type="entry name" value="ENOS INTERACTING PROTEIN"/>
    <property type="match status" value="1"/>
</dbReference>
<keyword evidence="3" id="KW-0862">Zinc</keyword>
<evidence type="ECO:0000313" key="6">
    <source>
        <dbReference type="EMBL" id="TIA91398.1"/>
    </source>
</evidence>
<dbReference type="Pfam" id="PF15906">
    <property type="entry name" value="zf-NOSIP"/>
    <property type="match status" value="1"/>
</dbReference>
<accession>A0A4T0FSA6</accession>
<dbReference type="PROSITE" id="PS50089">
    <property type="entry name" value="ZF_RING_2"/>
    <property type="match status" value="1"/>
</dbReference>
<comment type="subcellular location">
    <subcellularLocation>
        <location evidence="1">Nucleus</location>
    </subcellularLocation>
</comment>
<dbReference type="PANTHER" id="PTHR13063:SF10">
    <property type="entry name" value="NITRIC OXIDE SYNTHASE-INTERACTING PROTEIN"/>
    <property type="match status" value="1"/>
</dbReference>
<dbReference type="InterPro" id="IPR031790">
    <property type="entry name" value="Znf-NOSIP"/>
</dbReference>
<evidence type="ECO:0000256" key="1">
    <source>
        <dbReference type="ARBA" id="ARBA00004123"/>
    </source>
</evidence>
<evidence type="ECO:0000256" key="4">
    <source>
        <dbReference type="SAM" id="Coils"/>
    </source>
</evidence>
<feature type="domain" description="RING-type" evidence="5">
    <location>
        <begin position="202"/>
        <end position="244"/>
    </location>
</feature>
<keyword evidence="7" id="KW-1185">Reference proteome</keyword>
<dbReference type="OrthoDB" id="116827at2759"/>
<dbReference type="GO" id="GO:0005634">
    <property type="term" value="C:nucleus"/>
    <property type="evidence" value="ECO:0007669"/>
    <property type="project" value="UniProtKB-SubCell"/>
</dbReference>
<organism evidence="6 7">
    <name type="scientific">Wallemia hederae</name>
    <dbReference type="NCBI Taxonomy" id="1540922"/>
    <lineage>
        <taxon>Eukaryota</taxon>
        <taxon>Fungi</taxon>
        <taxon>Dikarya</taxon>
        <taxon>Basidiomycota</taxon>
        <taxon>Wallemiomycotina</taxon>
        <taxon>Wallemiomycetes</taxon>
        <taxon>Wallemiales</taxon>
        <taxon>Wallemiaceae</taxon>
        <taxon>Wallemia</taxon>
    </lineage>
</organism>
<evidence type="ECO:0000256" key="2">
    <source>
        <dbReference type="ARBA" id="ARBA00023242"/>
    </source>
</evidence>
<feature type="coiled-coil region" evidence="4">
    <location>
        <begin position="65"/>
        <end position="99"/>
    </location>
</feature>
<evidence type="ECO:0000256" key="3">
    <source>
        <dbReference type="PROSITE-ProRule" id="PRU00175"/>
    </source>
</evidence>
<sequence>MSNNPVYTYHEKQHFNLGANSRKRKIGIESIRRFDHCALCLSLARDAQITHRGIIYCKECIFADLLSQKQEIKKTKQLLKQLKQKRKEMDEGAKAVQRDEAVEAFDRAQRVGGGLSAGLKKVEKTASDTQNNTKETPKLPAFWLSSLQPNLTDKEALTDRIREMESTPLITMCRQASPTHPLALKDLHSVNLKYADADTVLCSGCDKTLSNSSTMFVTKSCSSLLCKYCIDTLYLPSLQCPKCDSKVDKEEDLIKVSVEGTGFAGGGGVMLKKRTGTIGLN</sequence>
<protein>
    <recommendedName>
        <fullName evidence="5">RING-type domain-containing protein</fullName>
    </recommendedName>
</protein>
<reference evidence="6 7" key="1">
    <citation type="submission" date="2019-03" db="EMBL/GenBank/DDBJ databases">
        <title>Sequencing 23 genomes of Wallemia ichthyophaga.</title>
        <authorList>
            <person name="Gostincar C."/>
        </authorList>
    </citation>
    <scope>NUCLEOTIDE SEQUENCE [LARGE SCALE GENOMIC DNA]</scope>
    <source>
        <strain evidence="6 7">EXF-5753</strain>
    </source>
</reference>
<keyword evidence="2" id="KW-0539">Nucleus</keyword>
<dbReference type="EMBL" id="SPNW01000012">
    <property type="protein sequence ID" value="TIA91398.1"/>
    <property type="molecule type" value="Genomic_DNA"/>
</dbReference>
<dbReference type="AlphaFoldDB" id="A0A4T0FSA6"/>
<gene>
    <name evidence="6" type="ORF">E3P99_01115</name>
</gene>
<dbReference type="Proteomes" id="UP000310189">
    <property type="component" value="Unassembled WGS sequence"/>
</dbReference>
<dbReference type="GO" id="GO:0008270">
    <property type="term" value="F:zinc ion binding"/>
    <property type="evidence" value="ECO:0007669"/>
    <property type="project" value="UniProtKB-KW"/>
</dbReference>